<gene>
    <name evidence="1" type="ORF">HMPREF1994_00019</name>
</gene>
<name>A0A0E3Y638_9CAUD</name>
<organism evidence="1">
    <name type="scientific">Fusobacterium phage Funu2</name>
    <dbReference type="NCBI Taxonomy" id="1640978"/>
    <lineage>
        <taxon>Viruses</taxon>
        <taxon>Duplodnaviria</taxon>
        <taxon>Heunggongvirae</taxon>
        <taxon>Uroviricota</taxon>
        <taxon>Caudoviricetes</taxon>
    </lineage>
</organism>
<reference evidence="1" key="1">
    <citation type="submission" date="2015-04" db="EMBL/GenBank/DDBJ databases">
        <title>The Genome Sequence of Fusobacterium phage Funu2.</title>
        <authorList>
            <consortium name="The Broad Institute Genomics Platform"/>
            <person name="Earl A."/>
            <person name="Allen-Vercoe E."/>
            <person name="Daigneault M."/>
            <person name="Young S."/>
            <person name="Zeng Q."/>
            <person name="Gargeya S."/>
            <person name="Fitzgerald M."/>
            <person name="Abouelleil A."/>
            <person name="Alvarado L."/>
            <person name="Chapman S."/>
            <person name="Gainer-Dewar J."/>
            <person name="Goldberg J."/>
            <person name="Griggs A."/>
            <person name="Gujja S."/>
            <person name="Hansen M."/>
            <person name="Howarth C."/>
            <person name="Imamovic A."/>
            <person name="Ireland A."/>
            <person name="Larimer J."/>
            <person name="McCowan C."/>
            <person name="Murphy C."/>
            <person name="Pearson M."/>
            <person name="Poon T."/>
            <person name="Priest M."/>
            <person name="Roberts A."/>
            <person name="Saif S."/>
            <person name="Shea T."/>
            <person name="Sykes S."/>
            <person name="Wortman J."/>
            <person name="Nusbaum C."/>
            <person name="Birren B."/>
        </authorList>
    </citation>
    <scope>NUCLEOTIDE SEQUENCE</scope>
</reference>
<evidence type="ECO:0000313" key="1">
    <source>
        <dbReference type="EMBL" id="AKC57578.1"/>
    </source>
</evidence>
<proteinExistence type="predicted"/>
<sequence length="141" mass="16456">MEKKIIKINNYDVTVMEQPASYVLNLEKRIGRTRIVDYTKEILKYPSGVNPSLEEIIEVPEVIKHNDLELKLDDKGIYTMEQLFLAGIDSIVFTGERFLKLLNKNIDDYKYKEIEEIGLSVWEQVKNIAFCGFIMNTFRGM</sequence>
<dbReference type="EMBL" id="KR131711">
    <property type="protein sequence ID" value="AKC57578.1"/>
    <property type="molecule type" value="Genomic_DNA"/>
</dbReference>
<accession>A0A0E3Y638</accession>
<protein>
    <submittedName>
        <fullName evidence="1">Uncharacterized protein</fullName>
    </submittedName>
</protein>